<dbReference type="STRING" id="416450.A0A1V6QGP1"/>
<evidence type="ECO:0008006" key="3">
    <source>
        <dbReference type="Google" id="ProtNLM"/>
    </source>
</evidence>
<name>A0A1V6QGP1_9EURO</name>
<dbReference type="Proteomes" id="UP000191672">
    <property type="component" value="Unassembled WGS sequence"/>
</dbReference>
<dbReference type="EMBL" id="MDYN01000004">
    <property type="protein sequence ID" value="OQD88391.1"/>
    <property type="molecule type" value="Genomic_DNA"/>
</dbReference>
<evidence type="ECO:0000313" key="2">
    <source>
        <dbReference type="Proteomes" id="UP000191672"/>
    </source>
</evidence>
<protein>
    <recommendedName>
        <fullName evidence="3">Tubby C-terminal domain-containing protein</fullName>
    </recommendedName>
</protein>
<gene>
    <name evidence="1" type="ORF">PENANT_c004G03362</name>
</gene>
<comment type="caution">
    <text evidence="1">The sequence shown here is derived from an EMBL/GenBank/DDBJ whole genome shotgun (WGS) entry which is preliminary data.</text>
</comment>
<dbReference type="AlphaFoldDB" id="A0A1V6QGP1"/>
<organism evidence="1 2">
    <name type="scientific">Penicillium antarcticum</name>
    <dbReference type="NCBI Taxonomy" id="416450"/>
    <lineage>
        <taxon>Eukaryota</taxon>
        <taxon>Fungi</taxon>
        <taxon>Dikarya</taxon>
        <taxon>Ascomycota</taxon>
        <taxon>Pezizomycotina</taxon>
        <taxon>Eurotiomycetes</taxon>
        <taxon>Eurotiomycetidae</taxon>
        <taxon>Eurotiales</taxon>
        <taxon>Aspergillaceae</taxon>
        <taxon>Penicillium</taxon>
    </lineage>
</organism>
<accession>A0A1V6QGP1</accession>
<sequence length="206" mass="22517">MLEQSDKLEVTQYSIAGGDWNSQYQILSDNTPIYHVENTSPSSDKPELTFYTGNSTKGPVAGNGKYIRFSSDVKINLGDPDNADTIRTTLSKKGFLSPRHSFSMDLHGENRTFTWKNTESHESFGPTGSYKMVDEGNQVVAVLCPGGGRVQKDGYVNVYVFWGEGFDLMVLVTALVLREKTRREKGETTYLGAGVSPAGGSPAPGF</sequence>
<reference evidence="2" key="1">
    <citation type="journal article" date="2017" name="Nat. Microbiol.">
        <title>Global analysis of biosynthetic gene clusters reveals vast potential of secondary metabolite production in Penicillium species.</title>
        <authorList>
            <person name="Nielsen J.C."/>
            <person name="Grijseels S."/>
            <person name="Prigent S."/>
            <person name="Ji B."/>
            <person name="Dainat J."/>
            <person name="Nielsen K.F."/>
            <person name="Frisvad J.C."/>
            <person name="Workman M."/>
            <person name="Nielsen J."/>
        </authorList>
    </citation>
    <scope>NUCLEOTIDE SEQUENCE [LARGE SCALE GENOMIC DNA]</scope>
    <source>
        <strain evidence="2">IBT 31811</strain>
    </source>
</reference>
<evidence type="ECO:0000313" key="1">
    <source>
        <dbReference type="EMBL" id="OQD88391.1"/>
    </source>
</evidence>
<keyword evidence="2" id="KW-1185">Reference proteome</keyword>
<proteinExistence type="predicted"/>